<dbReference type="InterPro" id="IPR007145">
    <property type="entry name" value="MAP65_Ase1_PRC1"/>
</dbReference>
<dbReference type="STRING" id="4577.A0A1D6LRY4"/>
<comment type="similarity">
    <text evidence="3">Belongs to the MAP65/ASE1 family.</text>
</comment>
<dbReference type="PROSITE" id="PS00141">
    <property type="entry name" value="ASP_PROTEASE"/>
    <property type="match status" value="1"/>
</dbReference>
<feature type="active site" evidence="14">
    <location>
        <position position="374"/>
    </location>
</feature>
<keyword evidence="13" id="KW-0539">Nucleus</keyword>
<evidence type="ECO:0000256" key="4">
    <source>
        <dbReference type="ARBA" id="ARBA00007447"/>
    </source>
</evidence>
<dbReference type="Gene3D" id="2.40.70.10">
    <property type="entry name" value="Acid Proteases"/>
    <property type="match status" value="2"/>
</dbReference>
<dbReference type="InterPro" id="IPR001461">
    <property type="entry name" value="Aspartic_peptidase_A1"/>
</dbReference>
<feature type="region of interest" description="Disordered" evidence="17">
    <location>
        <begin position="952"/>
        <end position="1013"/>
    </location>
</feature>
<dbReference type="Pfam" id="PF14543">
    <property type="entry name" value="TAXi_N"/>
    <property type="match status" value="1"/>
</dbReference>
<dbReference type="CDD" id="cd05472">
    <property type="entry name" value="cnd41_like"/>
    <property type="match status" value="1"/>
</dbReference>
<dbReference type="GO" id="GO:0005634">
    <property type="term" value="C:nucleus"/>
    <property type="evidence" value="ECO:0007669"/>
    <property type="project" value="UniProtKB-SubCell"/>
</dbReference>
<evidence type="ECO:0000256" key="14">
    <source>
        <dbReference type="PIRSR" id="PIRSR601461-1"/>
    </source>
</evidence>
<reference evidence="19" key="1">
    <citation type="submission" date="2015-12" db="EMBL/GenBank/DDBJ databases">
        <title>Update maize B73 reference genome by single molecule sequencing technologies.</title>
        <authorList>
            <consortium name="Maize Genome Sequencing Project"/>
            <person name="Ware D."/>
        </authorList>
    </citation>
    <scope>NUCLEOTIDE SEQUENCE</scope>
    <source>
        <tissue evidence="19">Seedling</tissue>
    </source>
</reference>
<organism evidence="19">
    <name type="scientific">Zea mays</name>
    <name type="common">Maize</name>
    <dbReference type="NCBI Taxonomy" id="4577"/>
    <lineage>
        <taxon>Eukaryota</taxon>
        <taxon>Viridiplantae</taxon>
        <taxon>Streptophyta</taxon>
        <taxon>Embryophyta</taxon>
        <taxon>Tracheophyta</taxon>
        <taxon>Spermatophyta</taxon>
        <taxon>Magnoliopsida</taxon>
        <taxon>Liliopsida</taxon>
        <taxon>Poales</taxon>
        <taxon>Poaceae</taxon>
        <taxon>PACMAD clade</taxon>
        <taxon>Panicoideae</taxon>
        <taxon>Andropogonodae</taxon>
        <taxon>Andropogoneae</taxon>
        <taxon>Tripsacinae</taxon>
        <taxon>Zea</taxon>
    </lineage>
</organism>
<evidence type="ECO:0000313" key="19">
    <source>
        <dbReference type="EMBL" id="AQK82215.1"/>
    </source>
</evidence>
<dbReference type="GO" id="GO:0006508">
    <property type="term" value="P:proteolysis"/>
    <property type="evidence" value="ECO:0007669"/>
    <property type="project" value="UniProtKB-KW"/>
</dbReference>
<feature type="compositionally biased region" description="Basic and acidic residues" evidence="17">
    <location>
        <begin position="997"/>
        <end position="1006"/>
    </location>
</feature>
<keyword evidence="16" id="KW-0175">Coiled coil</keyword>
<evidence type="ECO:0000256" key="15">
    <source>
        <dbReference type="RuleBase" id="RU000454"/>
    </source>
</evidence>
<evidence type="ECO:0000256" key="13">
    <source>
        <dbReference type="ARBA" id="ARBA00023242"/>
    </source>
</evidence>
<dbReference type="PROSITE" id="PS51767">
    <property type="entry name" value="PEPTIDASE_A1"/>
    <property type="match status" value="1"/>
</dbReference>
<dbReference type="Gene3D" id="1.20.58.1520">
    <property type="match status" value="1"/>
</dbReference>
<evidence type="ECO:0000256" key="1">
    <source>
        <dbReference type="ARBA" id="ARBA00004123"/>
    </source>
</evidence>
<dbReference type="InterPro" id="IPR001969">
    <property type="entry name" value="Aspartic_peptidase_AS"/>
</dbReference>
<evidence type="ECO:0000256" key="3">
    <source>
        <dbReference type="ARBA" id="ARBA00006187"/>
    </source>
</evidence>
<keyword evidence="8" id="KW-0493">Microtubule</keyword>
<evidence type="ECO:0000256" key="5">
    <source>
        <dbReference type="ARBA" id="ARBA00022490"/>
    </source>
</evidence>
<proteinExistence type="inferred from homology"/>
<dbReference type="GO" id="GO:0000226">
    <property type="term" value="P:microtubule cytoskeleton organization"/>
    <property type="evidence" value="ECO:0007669"/>
    <property type="project" value="InterPro"/>
</dbReference>
<keyword evidence="6" id="KW-0597">Phosphoprotein</keyword>
<dbReference type="InterPro" id="IPR033873">
    <property type="entry name" value="CND41-like"/>
</dbReference>
<dbReference type="FunFam" id="2.40.70.10:FF:000021">
    <property type="entry name" value="Aspartyl protease AED1"/>
    <property type="match status" value="1"/>
</dbReference>
<dbReference type="ExpressionAtlas" id="A0A1D6LRY4">
    <property type="expression patterns" value="baseline and differential"/>
</dbReference>
<dbReference type="InParanoid" id="A0A1D6LRY4"/>
<evidence type="ECO:0000256" key="12">
    <source>
        <dbReference type="ARBA" id="ARBA00023157"/>
    </source>
</evidence>
<comment type="similarity">
    <text evidence="4 15">Belongs to the peptidase A1 family.</text>
</comment>
<keyword evidence="12" id="KW-1015">Disulfide bond</keyword>
<accession>A0A1D6LRY4</accession>
<dbReference type="AlphaFoldDB" id="A0A1D6LRY4"/>
<evidence type="ECO:0000256" key="11">
    <source>
        <dbReference type="ARBA" id="ARBA00022801"/>
    </source>
</evidence>
<feature type="signal peptide" evidence="18">
    <location>
        <begin position="1"/>
        <end position="26"/>
    </location>
</feature>
<keyword evidence="11 15" id="KW-0378">Hydrolase</keyword>
<dbReference type="FunFam" id="2.40.70.10:FF:000013">
    <property type="entry name" value="Aspartyl protease AED1"/>
    <property type="match status" value="1"/>
</dbReference>
<keyword evidence="10 15" id="KW-0064">Aspartyl protease</keyword>
<keyword evidence="9 18" id="KW-0732">Signal</keyword>
<dbReference type="InterPro" id="IPR032861">
    <property type="entry name" value="TAXi_N"/>
</dbReference>
<feature type="compositionally biased region" description="Low complexity" evidence="17">
    <location>
        <begin position="131"/>
        <end position="144"/>
    </location>
</feature>
<dbReference type="SMR" id="A0A1D6LRY4"/>
<evidence type="ECO:0000256" key="9">
    <source>
        <dbReference type="ARBA" id="ARBA00022729"/>
    </source>
</evidence>
<sequence length="1036" mass="112120">MAASSCCQARWLLPLLLLAAAAGALGAEGASSIVQLDVESLLPSAAAPCPTPQAEQKQGAAPPTRMPVVHQHGPCSPLADNRNGKAPSHAEILAADQRRAEYIHRRVAETTGRARRRKQGAPVELRPGTPPSSIVVPSSSSATSTTDLPASYGVALGTGNYVVPVRLGTPAERFTVVFDTGSDTTWVQCQPCVAYCYRQKEPLFDPTKSATYANISCSSSYCSDLYVSGCSGGHCLYGIQYGDGSYTIGFYAQDTLTLAYDTIKNFRFGCGEKNRGLFGRAAGLLGLGRGKTSLPVQAYDKYGGVFAYCLPATSAGTGFLDLGPGAPAANARLTPMLVDRGPTFYYVGMTGIKVGGHVLPIPGSVFSTAGTLVDSGTVITRLPPSAYAPLRSAFSKAMQGLGYSAAPAFSILDTCYDLTGHKGGSIALPAVSLVFQGGACLDVDASGILYVADVSQACLAFAPNADDTDVAIVGNTQQKTHGVLYDIGKKIVGCQGSFSLIKIFYFADYQRTLQLLLSENGSGRSQRSIVSNFRCSASFGIVHIQVTRSRVRNFESASAFVGEGLSLPQTPHLIWDEVGESDEDRDKMLLQLEQECLDVYRRKVDQASSSRSCLLQQLSNSKSELTRLLSALGESSISGAPDKTSGTIKEQLAAISPSLETLRRKKESRVKEFAHVQLQIQILRDEIAGDLHIGEQLETPHVNADDLSVRRLNEYLSELQALQKEKSISGETISKLSKMVIVLEEEKSKRFAKIQALASQLSDLWNLMDSPVEEQQPFRHTELEDIYARAHVAVDSSAARDRIMSIIESSSFEPSELLADMENQILKANEESLSRKDILERVDRWMSACEEESWLEDYSRDDNRYSATRGAHLNLKRAEKARVLVNKIPAIVDTLLAKTRAWEQEHGVAFTYDGVPLLAMLDEYKILRQEKEDEKRRMRDQKKMNEQLAAEQEKLFGSKPSPARPQSSSRKVAGARTNGGGTPARRLSALQSGGRTASRDGRRDASRPVAPVNYVAIAKEDVASQASSNHTGPSTP</sequence>
<dbReference type="GO" id="GO:0008017">
    <property type="term" value="F:microtubule binding"/>
    <property type="evidence" value="ECO:0007669"/>
    <property type="project" value="InterPro"/>
</dbReference>
<evidence type="ECO:0000256" key="17">
    <source>
        <dbReference type="SAM" id="MobiDB-lite"/>
    </source>
</evidence>
<dbReference type="Pfam" id="PF14541">
    <property type="entry name" value="TAXi_C"/>
    <property type="match status" value="1"/>
</dbReference>
<feature type="region of interest" description="Disordered" evidence="17">
    <location>
        <begin position="110"/>
        <end position="144"/>
    </location>
</feature>
<evidence type="ECO:0000256" key="16">
    <source>
        <dbReference type="SAM" id="Coils"/>
    </source>
</evidence>
<dbReference type="GO" id="GO:0004190">
    <property type="term" value="F:aspartic-type endopeptidase activity"/>
    <property type="evidence" value="ECO:0007669"/>
    <property type="project" value="UniProtKB-KW"/>
</dbReference>
<dbReference type="InterPro" id="IPR032799">
    <property type="entry name" value="TAXi_C"/>
</dbReference>
<feature type="active site" evidence="14">
    <location>
        <position position="179"/>
    </location>
</feature>
<evidence type="ECO:0000256" key="10">
    <source>
        <dbReference type="ARBA" id="ARBA00022750"/>
    </source>
</evidence>
<dbReference type="InterPro" id="IPR033121">
    <property type="entry name" value="PEPTIDASE_A1"/>
</dbReference>
<comment type="subcellular location">
    <subcellularLocation>
        <location evidence="2">Cytoplasm</location>
    </subcellularLocation>
    <subcellularLocation>
        <location evidence="1">Nucleus</location>
    </subcellularLocation>
</comment>
<keyword evidence="5" id="KW-0963">Cytoplasm</keyword>
<dbReference type="PRINTS" id="PR00792">
    <property type="entry name" value="PEPSIN"/>
</dbReference>
<evidence type="ECO:0000256" key="2">
    <source>
        <dbReference type="ARBA" id="ARBA00004496"/>
    </source>
</evidence>
<dbReference type="GO" id="GO:0005737">
    <property type="term" value="C:cytoplasm"/>
    <property type="evidence" value="ECO:0007669"/>
    <property type="project" value="UniProtKB-SubCell"/>
</dbReference>
<gene>
    <name evidence="19" type="ORF">ZEAMMB73_Zm00001d036827</name>
</gene>
<dbReference type="SUPFAM" id="SSF50630">
    <property type="entry name" value="Acid proteases"/>
    <property type="match status" value="1"/>
</dbReference>
<dbReference type="InterPro" id="IPR021109">
    <property type="entry name" value="Peptidase_aspartic_dom_sf"/>
</dbReference>
<dbReference type="EMBL" id="CM000782">
    <property type="protein sequence ID" value="AQK82215.1"/>
    <property type="molecule type" value="Genomic_DNA"/>
</dbReference>
<evidence type="ECO:0000256" key="6">
    <source>
        <dbReference type="ARBA" id="ARBA00022553"/>
    </source>
</evidence>
<keyword evidence="7 15" id="KW-0645">Protease</keyword>
<dbReference type="GO" id="GO:0005874">
    <property type="term" value="C:microtubule"/>
    <property type="evidence" value="ECO:0007669"/>
    <property type="project" value="UniProtKB-KW"/>
</dbReference>
<name>A0A1D6LRY4_MAIZE</name>
<feature type="region of interest" description="Disordered" evidence="17">
    <location>
        <begin position="47"/>
        <end position="86"/>
    </location>
</feature>
<dbReference type="Pfam" id="PF03999">
    <property type="entry name" value="MAP65_ASE1"/>
    <property type="match status" value="2"/>
</dbReference>
<dbReference type="FunFam" id="1.20.58.1520:FF:000002">
    <property type="entry name" value="65-kDa microtubule-associated protein 6"/>
    <property type="match status" value="1"/>
</dbReference>
<evidence type="ECO:0000256" key="18">
    <source>
        <dbReference type="SAM" id="SignalP"/>
    </source>
</evidence>
<protein>
    <submittedName>
        <fullName evidence="19">Microtubule-associated protein MAP65-1a</fullName>
    </submittedName>
</protein>
<dbReference type="PANTHER" id="PTHR19321:SF41">
    <property type="entry name" value="FASCETTO-RELATED"/>
    <property type="match status" value="1"/>
</dbReference>
<feature type="chain" id="PRO_5010806731" evidence="18">
    <location>
        <begin position="27"/>
        <end position="1036"/>
    </location>
</feature>
<dbReference type="IntAct" id="A0A1D6LRY4">
    <property type="interactions" value="3"/>
</dbReference>
<dbReference type="PANTHER" id="PTHR19321">
    <property type="entry name" value="PROTEIN REGULATOR OF CYTOKINESIS 1 PRC1-RELATED"/>
    <property type="match status" value="1"/>
</dbReference>
<evidence type="ECO:0000256" key="7">
    <source>
        <dbReference type="ARBA" id="ARBA00022670"/>
    </source>
</evidence>
<evidence type="ECO:0000256" key="8">
    <source>
        <dbReference type="ARBA" id="ARBA00022701"/>
    </source>
</evidence>
<feature type="coiled-coil region" evidence="16">
    <location>
        <begin position="917"/>
        <end position="951"/>
    </location>
</feature>